<evidence type="ECO:0000256" key="4">
    <source>
        <dbReference type="ARBA" id="ARBA00022490"/>
    </source>
</evidence>
<dbReference type="GO" id="GO:0016192">
    <property type="term" value="P:vesicle-mediated transport"/>
    <property type="evidence" value="ECO:0000318"/>
    <property type="project" value="GO_Central"/>
</dbReference>
<dbReference type="HOGENOM" id="CLU_021695_4_3_1"/>
<gene>
    <name evidence="6" type="ORF">AMTR_s00022p00049680</name>
</gene>
<comment type="similarity">
    <text evidence="2 5">Belongs to the Rab GDI family.</text>
</comment>
<organism evidence="6 7">
    <name type="scientific">Amborella trichopoda</name>
    <dbReference type="NCBI Taxonomy" id="13333"/>
    <lineage>
        <taxon>Eukaryota</taxon>
        <taxon>Viridiplantae</taxon>
        <taxon>Streptophyta</taxon>
        <taxon>Embryophyta</taxon>
        <taxon>Tracheophyta</taxon>
        <taxon>Spermatophyta</taxon>
        <taxon>Magnoliopsida</taxon>
        <taxon>Amborellales</taxon>
        <taxon>Amborellaceae</taxon>
        <taxon>Amborella</taxon>
    </lineage>
</organism>
<dbReference type="GO" id="GO:0009860">
    <property type="term" value="P:pollen tube growth"/>
    <property type="evidence" value="ECO:0007669"/>
    <property type="project" value="EnsemblPlants"/>
</dbReference>
<dbReference type="GO" id="GO:0010152">
    <property type="term" value="P:pollen maturation"/>
    <property type="evidence" value="ECO:0007669"/>
    <property type="project" value="EnsemblPlants"/>
</dbReference>
<sequence>MEEPPYHPIEPCNFDLILSNTGFPLSIIAAAASIAGKSVLHLDPSPLYGSHYSSLPLDSFISFSQNSNPNPSPYSSPDMPDEEADYRALTVEYRPLFSAFELSTHSSDHLGPSRSFNLDLSGPRVYLSRDSTVDLLLRSGANNYLEFKGMEATFIWYEDGLFMVPESRNAVFRDQKLGFLEKRHLTGFFKLIREGGFDEREMEGSFVEFLEKKGISPLIKSIILYAIALADYDQEKPKDHNNLLSTRDGVESSSLYLSSVGRFPNAPGAFIYPMYGQGELPQAFCRCAAVKGAIYVLRMPVIALLIDKETGHYKGIRVSSGQDLFSHKLVLDPSIAVPPKVFSPTELHNKEFEGLSLDNAIKTPKLSKYVARGVFLTRTSQKPGLSTLLVVFPPRSLYPEQMATVRALQLGSNASVCPNGMFVVYISTPCDDAAKGKEVLRAAMNVLFMIPDAISSENLTPTSEGVQREGKPVLLWSALYIQEMIEGSSNPVYYCPTPDEKLDYRGILNSATKLFHEMYPSEDFFSQAAAMESSVENDINSLD</sequence>
<dbReference type="GO" id="GO:0031267">
    <property type="term" value="F:small GTPase binding"/>
    <property type="evidence" value="ECO:0007669"/>
    <property type="project" value="EnsemblPlants"/>
</dbReference>
<dbReference type="GO" id="GO:0005092">
    <property type="term" value="F:GDP-dissociation inhibitor activity"/>
    <property type="evidence" value="ECO:0007669"/>
    <property type="project" value="InterPro"/>
</dbReference>
<evidence type="ECO:0000313" key="6">
    <source>
        <dbReference type="EMBL" id="ERN11429.1"/>
    </source>
</evidence>
<dbReference type="EMBL" id="KI392687">
    <property type="protein sequence ID" value="ERN11429.1"/>
    <property type="molecule type" value="Genomic_DNA"/>
</dbReference>
<dbReference type="GO" id="GO:0005968">
    <property type="term" value="C:Rab-protein geranylgeranyltransferase complex"/>
    <property type="evidence" value="ECO:0000318"/>
    <property type="project" value="GO_Central"/>
</dbReference>
<dbReference type="GO" id="GO:0005096">
    <property type="term" value="F:GTPase activator activity"/>
    <property type="evidence" value="ECO:0007669"/>
    <property type="project" value="UniProtKB-UniRule"/>
</dbReference>
<dbReference type="Gene3D" id="3.50.50.60">
    <property type="entry name" value="FAD/NAD(P)-binding domain"/>
    <property type="match status" value="1"/>
</dbReference>
<comment type="function">
    <text evidence="5">Substrate-binding subunit of the Rab geranylgeranyltransferase (GGTase) complex. Binds unprenylated Rab proteins.</text>
</comment>
<dbReference type="SUPFAM" id="SSF54373">
    <property type="entry name" value="FAD-linked reductases, C-terminal domain"/>
    <property type="match status" value="1"/>
</dbReference>
<proteinExistence type="inferred from homology"/>
<keyword evidence="3 5" id="KW-0343">GTPase activation</keyword>
<dbReference type="PANTHER" id="PTHR11787">
    <property type="entry name" value="RAB GDP-DISSOCIATION INHIBITOR"/>
    <property type="match status" value="1"/>
</dbReference>
<dbReference type="Proteomes" id="UP000017836">
    <property type="component" value="Unassembled WGS sequence"/>
</dbReference>
<evidence type="ECO:0000256" key="1">
    <source>
        <dbReference type="ARBA" id="ARBA00004496"/>
    </source>
</evidence>
<dbReference type="KEGG" id="atr:18439623"/>
<comment type="subcellular location">
    <subcellularLocation>
        <location evidence="1 5">Cytoplasm</location>
    </subcellularLocation>
</comment>
<protein>
    <recommendedName>
        <fullName evidence="5">Rab escort protein 1</fullName>
    </recommendedName>
</protein>
<dbReference type="GO" id="GO:0005829">
    <property type="term" value="C:cytosol"/>
    <property type="evidence" value="ECO:0000318"/>
    <property type="project" value="GO_Central"/>
</dbReference>
<reference evidence="7" key="1">
    <citation type="journal article" date="2013" name="Science">
        <title>The Amborella genome and the evolution of flowering plants.</title>
        <authorList>
            <consortium name="Amborella Genome Project"/>
        </authorList>
    </citation>
    <scope>NUCLEOTIDE SEQUENCE [LARGE SCALE GENOMIC DNA]</scope>
</reference>
<dbReference type="InterPro" id="IPR018203">
    <property type="entry name" value="GDP_dissociation_inhibitor"/>
</dbReference>
<dbReference type="OMA" id="EHYVLHA"/>
<dbReference type="GO" id="GO:0009846">
    <property type="term" value="P:pollen germination"/>
    <property type="evidence" value="ECO:0007669"/>
    <property type="project" value="EnsemblPlants"/>
</dbReference>
<dbReference type="GO" id="GO:0004663">
    <property type="term" value="F:Rab geranylgeranyltransferase activity"/>
    <property type="evidence" value="ECO:0007669"/>
    <property type="project" value="EnsemblPlants"/>
</dbReference>
<dbReference type="InterPro" id="IPR001738">
    <property type="entry name" value="Rab_escort"/>
</dbReference>
<dbReference type="GO" id="GO:0005634">
    <property type="term" value="C:nucleus"/>
    <property type="evidence" value="ECO:0000318"/>
    <property type="project" value="GO_Central"/>
</dbReference>
<evidence type="ECO:0000256" key="2">
    <source>
        <dbReference type="ARBA" id="ARBA00005593"/>
    </source>
</evidence>
<evidence type="ECO:0000256" key="3">
    <source>
        <dbReference type="ARBA" id="ARBA00022468"/>
    </source>
</evidence>
<dbReference type="eggNOG" id="KOG4405">
    <property type="taxonomic scope" value="Eukaryota"/>
</dbReference>
<keyword evidence="7" id="KW-1185">Reference proteome</keyword>
<dbReference type="Gene3D" id="1.10.405.10">
    <property type="entry name" value="Guanine Nucleotide Dissociation Inhibitor, domain 1"/>
    <property type="match status" value="1"/>
</dbReference>
<accession>W1PUB9</accession>
<evidence type="ECO:0000313" key="7">
    <source>
        <dbReference type="Proteomes" id="UP000017836"/>
    </source>
</evidence>
<dbReference type="GO" id="GO:0007264">
    <property type="term" value="P:small GTPase-mediated signal transduction"/>
    <property type="evidence" value="ECO:0007669"/>
    <property type="project" value="UniProtKB-UniRule"/>
</dbReference>
<dbReference type="AlphaFoldDB" id="W1PUB9"/>
<evidence type="ECO:0000256" key="5">
    <source>
        <dbReference type="PIRNR" id="PIRNR016550"/>
    </source>
</evidence>
<dbReference type="Gramene" id="ERN11429">
    <property type="protein sequence ID" value="ERN11429"/>
    <property type="gene ID" value="AMTR_s00022p00049680"/>
</dbReference>
<name>W1PUB9_AMBTC</name>
<dbReference type="STRING" id="13333.W1PUB9"/>
<dbReference type="PIRSF" id="PIRSF016550">
    <property type="entry name" value="Rab_ger_ger_transf_A_euk"/>
    <property type="match status" value="1"/>
</dbReference>
<dbReference type="GO" id="GO:0006886">
    <property type="term" value="P:intracellular protein transport"/>
    <property type="evidence" value="ECO:0007669"/>
    <property type="project" value="InterPro"/>
</dbReference>
<dbReference type="InterPro" id="IPR036188">
    <property type="entry name" value="FAD/NAD-bd_sf"/>
</dbReference>
<dbReference type="Pfam" id="PF00996">
    <property type="entry name" value="GDI"/>
    <property type="match status" value="1"/>
</dbReference>
<dbReference type="PANTHER" id="PTHR11787:SF4">
    <property type="entry name" value="CHM, RAB ESCORT PROTEIN 1"/>
    <property type="match status" value="1"/>
</dbReference>
<keyword evidence="4 5" id="KW-0963">Cytoplasm</keyword>
<dbReference type="Gene3D" id="3.30.519.10">
    <property type="entry name" value="Guanine Nucleotide Dissociation Inhibitor, domain 2"/>
    <property type="match status" value="1"/>
</dbReference>
<dbReference type="OrthoDB" id="9446342at2759"/>
<dbReference type="PRINTS" id="PR00891">
    <property type="entry name" value="RABGDIREP"/>
</dbReference>
<dbReference type="SUPFAM" id="SSF51905">
    <property type="entry name" value="FAD/NAD(P)-binding domain"/>
    <property type="match status" value="1"/>
</dbReference>